<name>A0AAD4KR82_9EURO</name>
<protein>
    <submittedName>
        <fullName evidence="2">Uncharacterized protein</fullName>
    </submittedName>
</protein>
<evidence type="ECO:0000313" key="2">
    <source>
        <dbReference type="EMBL" id="KAH8697228.1"/>
    </source>
</evidence>
<proteinExistence type="predicted"/>
<dbReference type="RefSeq" id="XP_046071929.1">
    <property type="nucleotide sequence ID" value="XM_046214032.1"/>
</dbReference>
<keyword evidence="3" id="KW-1185">Reference proteome</keyword>
<evidence type="ECO:0000256" key="1">
    <source>
        <dbReference type="SAM" id="MobiDB-lite"/>
    </source>
</evidence>
<evidence type="ECO:0000313" key="3">
    <source>
        <dbReference type="Proteomes" id="UP001201262"/>
    </source>
</evidence>
<feature type="region of interest" description="Disordered" evidence="1">
    <location>
        <begin position="212"/>
        <end position="234"/>
    </location>
</feature>
<feature type="region of interest" description="Disordered" evidence="1">
    <location>
        <begin position="248"/>
        <end position="271"/>
    </location>
</feature>
<dbReference type="AlphaFoldDB" id="A0AAD4KR82"/>
<dbReference type="Proteomes" id="UP001201262">
    <property type="component" value="Unassembled WGS sequence"/>
</dbReference>
<sequence>MDTDEKAHRQALLQQADLGIIRRDEISTVDEKKSHYAGQLKTSNVSSFRDPGQRGVKTEHRTLLDGWSSKSHQLLIYLITTSSYMLNGPSQGLKETEKQDEDDLDSMMMGQSHRARLQSGFQNNSGFDTISALTSAPKGGRGSFPAVRGGHASRGERVGGGGMSAHRIGRANFPASKKSFFDPAIEKNNTHMPYSRAGRSSFSTRGVGRGGYPTARTGCGSIPSPRSRHSVSPRMTPIHHNKYRVKQGYGQGDITGGYNSPQPQTSGSASNPQLYQEKDLLVFDSPPRKNSTKTVNRVPIPDLMDIDEGEKLSKLFSPQNTTPTKKKNIANVPKVSDLGTLKYTVVEKSAKVKENITNSSSTLGLQTFRYATAEKFIPVSKENITDAPKTLVPASKYAMADEFFPANTENIGKSPTILGLQDSKYAMAKESGAQASILPPPVNLKISKCEGNSRKEDQSASDYWLQALPRAVKNLGEVQSQPSPPSSKAFDLSKSRFAH</sequence>
<accession>A0AAD4KR82</accession>
<feature type="compositionally biased region" description="Polar residues" evidence="1">
    <location>
        <begin position="257"/>
        <end position="271"/>
    </location>
</feature>
<feature type="region of interest" description="Disordered" evidence="1">
    <location>
        <begin position="476"/>
        <end position="499"/>
    </location>
</feature>
<gene>
    <name evidence="2" type="ORF">BGW36DRAFT_359029</name>
</gene>
<feature type="region of interest" description="Disordered" evidence="1">
    <location>
        <begin position="134"/>
        <end position="162"/>
    </location>
</feature>
<organism evidence="2 3">
    <name type="scientific">Talaromyces proteolyticus</name>
    <dbReference type="NCBI Taxonomy" id="1131652"/>
    <lineage>
        <taxon>Eukaryota</taxon>
        <taxon>Fungi</taxon>
        <taxon>Dikarya</taxon>
        <taxon>Ascomycota</taxon>
        <taxon>Pezizomycotina</taxon>
        <taxon>Eurotiomycetes</taxon>
        <taxon>Eurotiomycetidae</taxon>
        <taxon>Eurotiales</taxon>
        <taxon>Trichocomaceae</taxon>
        <taxon>Talaromyces</taxon>
        <taxon>Talaromyces sect. Bacilispori</taxon>
    </lineage>
</organism>
<dbReference type="EMBL" id="JAJTJA010000006">
    <property type="protein sequence ID" value="KAH8697228.1"/>
    <property type="molecule type" value="Genomic_DNA"/>
</dbReference>
<comment type="caution">
    <text evidence="2">The sequence shown here is derived from an EMBL/GenBank/DDBJ whole genome shotgun (WGS) entry which is preliminary data.</text>
</comment>
<reference evidence="2" key="1">
    <citation type="submission" date="2021-12" db="EMBL/GenBank/DDBJ databases">
        <title>Convergent genome expansion in fungi linked to evolution of root-endophyte symbiosis.</title>
        <authorList>
            <consortium name="DOE Joint Genome Institute"/>
            <person name="Ke Y.-H."/>
            <person name="Bonito G."/>
            <person name="Liao H.-L."/>
            <person name="Looney B."/>
            <person name="Rojas-Flechas A."/>
            <person name="Nash J."/>
            <person name="Hameed K."/>
            <person name="Schadt C."/>
            <person name="Martin F."/>
            <person name="Crous P.W."/>
            <person name="Miettinen O."/>
            <person name="Magnuson J.K."/>
            <person name="Labbe J."/>
            <person name="Jacobson D."/>
            <person name="Doktycz M.J."/>
            <person name="Veneault-Fourrey C."/>
            <person name="Kuo A."/>
            <person name="Mondo S."/>
            <person name="Calhoun S."/>
            <person name="Riley R."/>
            <person name="Ohm R."/>
            <person name="LaButti K."/>
            <person name="Andreopoulos B."/>
            <person name="Pangilinan J."/>
            <person name="Nolan M."/>
            <person name="Tritt A."/>
            <person name="Clum A."/>
            <person name="Lipzen A."/>
            <person name="Daum C."/>
            <person name="Barry K."/>
            <person name="Grigoriev I.V."/>
            <person name="Vilgalys R."/>
        </authorList>
    </citation>
    <scope>NUCLEOTIDE SEQUENCE</scope>
    <source>
        <strain evidence="2">PMI_201</strain>
    </source>
</reference>
<dbReference type="GeneID" id="70244319"/>